<evidence type="ECO:0000313" key="1">
    <source>
        <dbReference type="EMBL" id="RVT61377.1"/>
    </source>
</evidence>
<sequence>METIAHSAVCSYIQNIKLLAWANQIGTGHLDDFQDIYSLIELQQDEGIAGIHCLDYFAGLPKYIRKC</sequence>
<keyword evidence="2" id="KW-1185">Reference proteome</keyword>
<name>A0A437K9Q1_9BACI</name>
<dbReference type="RefSeq" id="WP_127738833.1">
    <property type="nucleotide sequence ID" value="NZ_JASPBW010000018.1"/>
</dbReference>
<dbReference type="AlphaFoldDB" id="A0A437K9Q1"/>
<dbReference type="Proteomes" id="UP000288024">
    <property type="component" value="Unassembled WGS sequence"/>
</dbReference>
<accession>A0A437K9Q1</accession>
<proteinExistence type="predicted"/>
<organism evidence="1 2">
    <name type="scientific">Niallia taxi</name>
    <dbReference type="NCBI Taxonomy" id="2499688"/>
    <lineage>
        <taxon>Bacteria</taxon>
        <taxon>Bacillati</taxon>
        <taxon>Bacillota</taxon>
        <taxon>Bacilli</taxon>
        <taxon>Bacillales</taxon>
        <taxon>Bacillaceae</taxon>
        <taxon>Niallia</taxon>
    </lineage>
</organism>
<dbReference type="GeneID" id="87619380"/>
<evidence type="ECO:0000313" key="2">
    <source>
        <dbReference type="Proteomes" id="UP000288024"/>
    </source>
</evidence>
<comment type="caution">
    <text evidence="1">The sequence shown here is derived from an EMBL/GenBank/DDBJ whole genome shotgun (WGS) entry which is preliminary data.</text>
</comment>
<dbReference type="EMBL" id="RZTZ01000005">
    <property type="protein sequence ID" value="RVT61377.1"/>
    <property type="molecule type" value="Genomic_DNA"/>
</dbReference>
<protein>
    <submittedName>
        <fullName evidence="1">Uncharacterized protein</fullName>
    </submittedName>
</protein>
<gene>
    <name evidence="1" type="ORF">EM808_14030</name>
</gene>
<reference evidence="1 2" key="1">
    <citation type="submission" date="2019-01" db="EMBL/GenBank/DDBJ databases">
        <title>Bacillus sp. M5HDSG1-1, whole genome shotgun sequence.</title>
        <authorList>
            <person name="Tuo L."/>
        </authorList>
    </citation>
    <scope>NUCLEOTIDE SEQUENCE [LARGE SCALE GENOMIC DNA]</scope>
    <source>
        <strain evidence="1 2">M5HDSG1-1</strain>
    </source>
</reference>